<protein>
    <submittedName>
        <fullName evidence="10">Trimeric intracellular cation channel family protein</fullName>
    </submittedName>
</protein>
<feature type="transmembrane region" description="Helical" evidence="8">
    <location>
        <begin position="89"/>
        <end position="107"/>
    </location>
</feature>
<evidence type="ECO:0000313" key="10">
    <source>
        <dbReference type="EMBL" id="MFD0686204.1"/>
    </source>
</evidence>
<keyword evidence="3" id="KW-1003">Cell membrane</keyword>
<dbReference type="RefSeq" id="WP_131763092.1">
    <property type="nucleotide sequence ID" value="NZ_CAACUY010000291.1"/>
</dbReference>
<comment type="subcellular location">
    <subcellularLocation>
        <location evidence="1">Cell membrane</location>
        <topology evidence="1">Multi-pass membrane protein</topology>
    </subcellularLocation>
</comment>
<feature type="transmembrane region" description="Helical" evidence="8">
    <location>
        <begin position="148"/>
        <end position="167"/>
    </location>
</feature>
<accession>A0ABW2XJL3</accession>
<evidence type="ECO:0000256" key="1">
    <source>
        <dbReference type="ARBA" id="ARBA00004651"/>
    </source>
</evidence>
<keyword evidence="11" id="KW-1185">Reference proteome</keyword>
<keyword evidence="4 8" id="KW-0812">Transmembrane</keyword>
<evidence type="ECO:0000256" key="3">
    <source>
        <dbReference type="ARBA" id="ARBA00022475"/>
    </source>
</evidence>
<evidence type="ECO:0000259" key="9">
    <source>
        <dbReference type="Pfam" id="PF03458"/>
    </source>
</evidence>
<keyword evidence="5 8" id="KW-1133">Transmembrane helix</keyword>
<evidence type="ECO:0000313" key="11">
    <source>
        <dbReference type="Proteomes" id="UP001597063"/>
    </source>
</evidence>
<evidence type="ECO:0000256" key="4">
    <source>
        <dbReference type="ARBA" id="ARBA00022692"/>
    </source>
</evidence>
<feature type="transmembrane region" description="Helical" evidence="8">
    <location>
        <begin position="33"/>
        <end position="50"/>
    </location>
</feature>
<gene>
    <name evidence="10" type="ORF">ACFQZM_17025</name>
</gene>
<evidence type="ECO:0000256" key="7">
    <source>
        <dbReference type="SAM" id="MobiDB-lite"/>
    </source>
</evidence>
<proteinExistence type="inferred from homology"/>
<comment type="caution">
    <text evidence="10">The sequence shown here is derived from an EMBL/GenBank/DDBJ whole genome shotgun (WGS) entry which is preliminary data.</text>
</comment>
<evidence type="ECO:0000256" key="2">
    <source>
        <dbReference type="ARBA" id="ARBA00008193"/>
    </source>
</evidence>
<dbReference type="InterPro" id="IPR005115">
    <property type="entry name" value="Gly_transporter"/>
</dbReference>
<dbReference type="Pfam" id="PF03458">
    <property type="entry name" value="Gly_transporter"/>
    <property type="match status" value="2"/>
</dbReference>
<feature type="transmembrane region" description="Helical" evidence="8">
    <location>
        <begin position="113"/>
        <end position="136"/>
    </location>
</feature>
<dbReference type="EMBL" id="JBHTGP010000008">
    <property type="protein sequence ID" value="MFD0686204.1"/>
    <property type="molecule type" value="Genomic_DNA"/>
</dbReference>
<name>A0ABW2XJL3_9ACTN</name>
<keyword evidence="6 8" id="KW-0472">Membrane</keyword>
<feature type="domain" description="Glycine transporter" evidence="9">
    <location>
        <begin position="95"/>
        <end position="167"/>
    </location>
</feature>
<dbReference type="Proteomes" id="UP001597063">
    <property type="component" value="Unassembled WGS sequence"/>
</dbReference>
<organism evidence="10 11">
    <name type="scientific">Actinomadura fibrosa</name>
    <dbReference type="NCBI Taxonomy" id="111802"/>
    <lineage>
        <taxon>Bacteria</taxon>
        <taxon>Bacillati</taxon>
        <taxon>Actinomycetota</taxon>
        <taxon>Actinomycetes</taxon>
        <taxon>Streptosporangiales</taxon>
        <taxon>Thermomonosporaceae</taxon>
        <taxon>Actinomadura</taxon>
    </lineage>
</organism>
<dbReference type="PANTHER" id="PTHR30506:SF3">
    <property type="entry name" value="UPF0126 INNER MEMBRANE PROTEIN YADS-RELATED"/>
    <property type="match status" value="1"/>
</dbReference>
<evidence type="ECO:0000256" key="6">
    <source>
        <dbReference type="ARBA" id="ARBA00023136"/>
    </source>
</evidence>
<sequence length="244" mass="25118">MRIETITTALDLTGVFINGLLGGAVARNRELDLFGYVVLGLVSGLGGGLIRDTLLQQGPPVALTNSLYIPAALAGGALAFLLSFTEQDWNRLFSLLDAVALSVWAVAGAEKTLAAGLGWLPAVLLGTVTAVGGGAARDLLLQRVPSVFGGNALYASVAMLVAAVQVASSRLGAPAAGTVLGVLAGTVLRVIAYRRQWRLPNGAGWEARDALGRVVRSPWPSRRRDGHGDDGDRDGGDRDGPGGG</sequence>
<feature type="transmembrane region" description="Helical" evidence="8">
    <location>
        <begin position="62"/>
        <end position="82"/>
    </location>
</feature>
<feature type="compositionally biased region" description="Basic and acidic residues" evidence="7">
    <location>
        <begin position="222"/>
        <end position="244"/>
    </location>
</feature>
<comment type="similarity">
    <text evidence="2">Belongs to the UPF0126 family.</text>
</comment>
<evidence type="ECO:0000256" key="8">
    <source>
        <dbReference type="SAM" id="Phobius"/>
    </source>
</evidence>
<reference evidence="11" key="1">
    <citation type="journal article" date="2019" name="Int. J. Syst. Evol. Microbiol.">
        <title>The Global Catalogue of Microorganisms (GCM) 10K type strain sequencing project: providing services to taxonomists for standard genome sequencing and annotation.</title>
        <authorList>
            <consortium name="The Broad Institute Genomics Platform"/>
            <consortium name="The Broad Institute Genome Sequencing Center for Infectious Disease"/>
            <person name="Wu L."/>
            <person name="Ma J."/>
        </authorList>
    </citation>
    <scope>NUCLEOTIDE SEQUENCE [LARGE SCALE GENOMIC DNA]</scope>
    <source>
        <strain evidence="11">JCM 9371</strain>
    </source>
</reference>
<feature type="transmembrane region" description="Helical" evidence="8">
    <location>
        <begin position="173"/>
        <end position="192"/>
    </location>
</feature>
<feature type="domain" description="Glycine transporter" evidence="9">
    <location>
        <begin position="9"/>
        <end position="82"/>
    </location>
</feature>
<feature type="region of interest" description="Disordered" evidence="7">
    <location>
        <begin position="216"/>
        <end position="244"/>
    </location>
</feature>
<evidence type="ECO:0000256" key="5">
    <source>
        <dbReference type="ARBA" id="ARBA00022989"/>
    </source>
</evidence>
<dbReference type="PANTHER" id="PTHR30506">
    <property type="entry name" value="INNER MEMBRANE PROTEIN"/>
    <property type="match status" value="1"/>
</dbReference>